<organism evidence="2 3">
    <name type="scientific">Brassica carinata</name>
    <name type="common">Ethiopian mustard</name>
    <name type="synonym">Abyssinian cabbage</name>
    <dbReference type="NCBI Taxonomy" id="52824"/>
    <lineage>
        <taxon>Eukaryota</taxon>
        <taxon>Viridiplantae</taxon>
        <taxon>Streptophyta</taxon>
        <taxon>Embryophyta</taxon>
        <taxon>Tracheophyta</taxon>
        <taxon>Spermatophyta</taxon>
        <taxon>Magnoliopsida</taxon>
        <taxon>eudicotyledons</taxon>
        <taxon>Gunneridae</taxon>
        <taxon>Pentapetalae</taxon>
        <taxon>rosids</taxon>
        <taxon>malvids</taxon>
        <taxon>Brassicales</taxon>
        <taxon>Brassicaceae</taxon>
        <taxon>Brassiceae</taxon>
        <taxon>Brassica</taxon>
    </lineage>
</organism>
<evidence type="ECO:0000313" key="2">
    <source>
        <dbReference type="EMBL" id="KAG2305543.1"/>
    </source>
</evidence>
<dbReference type="AlphaFoldDB" id="A0A8X7SE06"/>
<sequence length="111" mass="12350">MRPATDQETALLKARFGPPSEFSGRSQCADCFYILYWKQLSLALFGDVLDPTLRDVVDAPRAEPREPENAKEDDEPQSQWVDQAPPLHQTSTSKSCLKKSGDEPSSTRPLG</sequence>
<feature type="compositionally biased region" description="Basic and acidic residues" evidence="1">
    <location>
        <begin position="59"/>
        <end position="70"/>
    </location>
</feature>
<gene>
    <name evidence="2" type="ORF">Bca52824_034194</name>
</gene>
<reference evidence="2 3" key="1">
    <citation type="submission" date="2020-02" db="EMBL/GenBank/DDBJ databases">
        <authorList>
            <person name="Ma Q."/>
            <person name="Huang Y."/>
            <person name="Song X."/>
            <person name="Pei D."/>
        </authorList>
    </citation>
    <scope>NUCLEOTIDE SEQUENCE [LARGE SCALE GENOMIC DNA]</scope>
    <source>
        <strain evidence="2">Sxm20200214</strain>
        <tissue evidence="2">Leaf</tissue>
    </source>
</reference>
<evidence type="ECO:0000313" key="3">
    <source>
        <dbReference type="Proteomes" id="UP000886595"/>
    </source>
</evidence>
<feature type="region of interest" description="Disordered" evidence="1">
    <location>
        <begin position="59"/>
        <end position="111"/>
    </location>
</feature>
<feature type="region of interest" description="Disordered" evidence="1">
    <location>
        <begin position="1"/>
        <end position="25"/>
    </location>
</feature>
<dbReference type="EMBL" id="JAAMPC010000007">
    <property type="protein sequence ID" value="KAG2305543.1"/>
    <property type="molecule type" value="Genomic_DNA"/>
</dbReference>
<comment type="caution">
    <text evidence="2">The sequence shown here is derived from an EMBL/GenBank/DDBJ whole genome shotgun (WGS) entry which is preliminary data.</text>
</comment>
<protein>
    <submittedName>
        <fullName evidence="2">Uncharacterized protein</fullName>
    </submittedName>
</protein>
<name>A0A8X7SE06_BRACI</name>
<dbReference type="Proteomes" id="UP000886595">
    <property type="component" value="Unassembled WGS sequence"/>
</dbReference>
<evidence type="ECO:0000256" key="1">
    <source>
        <dbReference type="SAM" id="MobiDB-lite"/>
    </source>
</evidence>
<keyword evidence="3" id="KW-1185">Reference proteome</keyword>
<proteinExistence type="predicted"/>
<accession>A0A8X7SE06</accession>